<dbReference type="AlphaFoldDB" id="A0A7J6EHP2"/>
<accession>A0A7J6EHP2</accession>
<evidence type="ECO:0000313" key="3">
    <source>
        <dbReference type="Proteomes" id="UP000525078"/>
    </source>
</evidence>
<dbReference type="Proteomes" id="UP000525078">
    <property type="component" value="Unassembled WGS sequence"/>
</dbReference>
<organism evidence="2 3">
    <name type="scientific">Cannabis sativa</name>
    <name type="common">Hemp</name>
    <name type="synonym">Marijuana</name>
    <dbReference type="NCBI Taxonomy" id="3483"/>
    <lineage>
        <taxon>Eukaryota</taxon>
        <taxon>Viridiplantae</taxon>
        <taxon>Streptophyta</taxon>
        <taxon>Embryophyta</taxon>
        <taxon>Tracheophyta</taxon>
        <taxon>Spermatophyta</taxon>
        <taxon>Magnoliopsida</taxon>
        <taxon>eudicotyledons</taxon>
        <taxon>Gunneridae</taxon>
        <taxon>Pentapetalae</taxon>
        <taxon>rosids</taxon>
        <taxon>fabids</taxon>
        <taxon>Rosales</taxon>
        <taxon>Cannabaceae</taxon>
        <taxon>Cannabis</taxon>
    </lineage>
</organism>
<proteinExistence type="predicted"/>
<comment type="caution">
    <text evidence="2">The sequence shown here is derived from an EMBL/GenBank/DDBJ whole genome shotgun (WGS) entry which is preliminary data.</text>
</comment>
<evidence type="ECO:0000313" key="2">
    <source>
        <dbReference type="EMBL" id="KAF4357957.1"/>
    </source>
</evidence>
<evidence type="ECO:0000256" key="1">
    <source>
        <dbReference type="SAM" id="MobiDB-lite"/>
    </source>
</evidence>
<gene>
    <name evidence="2" type="ORF">F8388_008465</name>
</gene>
<feature type="region of interest" description="Disordered" evidence="1">
    <location>
        <begin position="73"/>
        <end position="96"/>
    </location>
</feature>
<feature type="compositionally biased region" description="Basic and acidic residues" evidence="1">
    <location>
        <begin position="75"/>
        <end position="86"/>
    </location>
</feature>
<name>A0A7J6EHP2_CANSA</name>
<reference evidence="2 3" key="1">
    <citation type="journal article" date="2020" name="bioRxiv">
        <title>Sequence and annotation of 42 cannabis genomes reveals extensive copy number variation in cannabinoid synthesis and pathogen resistance genes.</title>
        <authorList>
            <person name="Mckernan K.J."/>
            <person name="Helbert Y."/>
            <person name="Kane L.T."/>
            <person name="Ebling H."/>
            <person name="Zhang L."/>
            <person name="Liu B."/>
            <person name="Eaton Z."/>
            <person name="Mclaughlin S."/>
            <person name="Kingan S."/>
            <person name="Baybayan P."/>
            <person name="Concepcion G."/>
            <person name="Jordan M."/>
            <person name="Riva A."/>
            <person name="Barbazuk W."/>
            <person name="Harkins T."/>
        </authorList>
    </citation>
    <scope>NUCLEOTIDE SEQUENCE [LARGE SCALE GENOMIC DNA]</scope>
    <source>
        <strain evidence="3">cv. Jamaican Lion 4</strain>
        <tissue evidence="2">Leaf</tissue>
    </source>
</reference>
<dbReference type="EMBL" id="JAATIP010000229">
    <property type="protein sequence ID" value="KAF4357957.1"/>
    <property type="molecule type" value="Genomic_DNA"/>
</dbReference>
<sequence>MAKVQLLQNLMQFINPSSTTIPQNYNSNVILNNTHSQAPKDCYHLESSTTTHVLPTPVNPNSLECTEVGTNIGYDRSDQAHDREKNNSSSSDQLDDDEIFDQLPGLVSELPLLNNSSTSTNSTSNYYDLVENKSDKYYSGKTTSFGGHSSSSPNSTVSEAWEKLMDNDQTNESYWKDILEYVSLY</sequence>
<protein>
    <submittedName>
        <fullName evidence="2">Uncharacterized protein</fullName>
    </submittedName>
</protein>